<dbReference type="Proteomes" id="UP000316008">
    <property type="component" value="Unassembled WGS sequence"/>
</dbReference>
<name>A0A556MJS4_9FLAO</name>
<gene>
    <name evidence="1" type="ORF">FO442_16280</name>
</gene>
<dbReference type="AlphaFoldDB" id="A0A556MJS4"/>
<organism evidence="1 2">
    <name type="scientific">Fluviicola chungangensis</name>
    <dbReference type="NCBI Taxonomy" id="2597671"/>
    <lineage>
        <taxon>Bacteria</taxon>
        <taxon>Pseudomonadati</taxon>
        <taxon>Bacteroidota</taxon>
        <taxon>Flavobacteriia</taxon>
        <taxon>Flavobacteriales</taxon>
        <taxon>Crocinitomicaceae</taxon>
        <taxon>Fluviicola</taxon>
    </lineage>
</organism>
<accession>A0A556MJS4</accession>
<reference evidence="1 2" key="1">
    <citation type="submission" date="2019-07" db="EMBL/GenBank/DDBJ databases">
        <authorList>
            <person name="Huq M.A."/>
        </authorList>
    </citation>
    <scope>NUCLEOTIDE SEQUENCE [LARGE SCALE GENOMIC DNA]</scope>
    <source>
        <strain evidence="1 2">MAH-3</strain>
    </source>
</reference>
<dbReference type="Pfam" id="PF19463">
    <property type="entry name" value="DUF6000"/>
    <property type="match status" value="1"/>
</dbReference>
<evidence type="ECO:0000313" key="1">
    <source>
        <dbReference type="EMBL" id="TSJ40154.1"/>
    </source>
</evidence>
<dbReference type="InterPro" id="IPR046042">
    <property type="entry name" value="DUF6000"/>
</dbReference>
<comment type="caution">
    <text evidence="1">The sequence shown here is derived from an EMBL/GenBank/DDBJ whole genome shotgun (WGS) entry which is preliminary data.</text>
</comment>
<sequence>MKKENLTNIHLHSAGATIQHKSPFEDLISYTNETNLSQEFREEWVIPFYFELNNQSDEWIKKMIELKPQINENIILQNLGDFDWRIRSTGSYFAGIKKAIQFQEIIGIHLLKSEVCYAGSEYAITLASFNTKRSVYYLNLYLEYYLTKPELYFDQGSVITALKYLDEINNTNNTEKHLKNWESLVIWRNEKQIENLNNLKKLIPDKNLELEQQIQEIKPMDTNIVISNFHKSIESLKRIING</sequence>
<keyword evidence="2" id="KW-1185">Reference proteome</keyword>
<dbReference type="EMBL" id="VLPL01000009">
    <property type="protein sequence ID" value="TSJ40154.1"/>
    <property type="molecule type" value="Genomic_DNA"/>
</dbReference>
<proteinExistence type="predicted"/>
<protein>
    <submittedName>
        <fullName evidence="1">Uncharacterized protein</fullName>
    </submittedName>
</protein>
<dbReference type="RefSeq" id="WP_144334282.1">
    <property type="nucleotide sequence ID" value="NZ_VLPL01000009.1"/>
</dbReference>
<evidence type="ECO:0000313" key="2">
    <source>
        <dbReference type="Proteomes" id="UP000316008"/>
    </source>
</evidence>
<dbReference type="OrthoDB" id="8702693at2"/>